<gene>
    <name evidence="6" type="ORF">SAMN04488503_2188</name>
</gene>
<feature type="domain" description="Response regulatory" evidence="3">
    <location>
        <begin position="15"/>
        <end position="130"/>
    </location>
</feature>
<feature type="domain" description="HD-GYP" evidence="5">
    <location>
        <begin position="148"/>
        <end position="343"/>
    </location>
</feature>
<dbReference type="PROSITE" id="PS51832">
    <property type="entry name" value="HD_GYP"/>
    <property type="match status" value="1"/>
</dbReference>
<dbReference type="InterPro" id="IPR052020">
    <property type="entry name" value="Cyclic_di-GMP/3'3'-cGAMP_PDE"/>
</dbReference>
<feature type="region of interest" description="Disordered" evidence="2">
    <location>
        <begin position="341"/>
        <end position="360"/>
    </location>
</feature>
<dbReference type="PANTHER" id="PTHR45228">
    <property type="entry name" value="CYCLIC DI-GMP PHOSPHODIESTERASE TM_0186-RELATED"/>
    <property type="match status" value="1"/>
</dbReference>
<dbReference type="InterPro" id="IPR011006">
    <property type="entry name" value="CheY-like_superfamily"/>
</dbReference>
<dbReference type="SMART" id="SM00448">
    <property type="entry name" value="REC"/>
    <property type="match status" value="1"/>
</dbReference>
<dbReference type="InterPro" id="IPR001789">
    <property type="entry name" value="Sig_transdc_resp-reg_receiver"/>
</dbReference>
<evidence type="ECO:0000259" key="4">
    <source>
        <dbReference type="PROSITE" id="PS51831"/>
    </source>
</evidence>
<feature type="domain" description="HD" evidence="4">
    <location>
        <begin position="177"/>
        <end position="292"/>
    </location>
</feature>
<evidence type="ECO:0000313" key="6">
    <source>
        <dbReference type="EMBL" id="SNR98492.1"/>
    </source>
</evidence>
<dbReference type="OrthoDB" id="9769359at2"/>
<dbReference type="PROSITE" id="PS50110">
    <property type="entry name" value="RESPONSE_REGULATORY"/>
    <property type="match status" value="1"/>
</dbReference>
<dbReference type="InterPro" id="IPR037522">
    <property type="entry name" value="HD_GYP_dom"/>
</dbReference>
<reference evidence="6 7" key="1">
    <citation type="submission" date="2017-06" db="EMBL/GenBank/DDBJ databases">
        <authorList>
            <person name="Kim H.J."/>
            <person name="Triplett B.A."/>
        </authorList>
    </citation>
    <scope>NUCLEOTIDE SEQUENCE [LARGE SCALE GENOMIC DNA]</scope>
    <source>
        <strain evidence="6 7">DSM 13116</strain>
    </source>
</reference>
<feature type="modified residue" description="4-aspartylphosphate" evidence="1">
    <location>
        <position position="64"/>
    </location>
</feature>
<proteinExistence type="predicted"/>
<evidence type="ECO:0000313" key="7">
    <source>
        <dbReference type="Proteomes" id="UP000198324"/>
    </source>
</evidence>
<dbReference type="EMBL" id="FZOC01000004">
    <property type="protein sequence ID" value="SNR98492.1"/>
    <property type="molecule type" value="Genomic_DNA"/>
</dbReference>
<dbReference type="Pfam" id="PF13487">
    <property type="entry name" value="HD_5"/>
    <property type="match status" value="1"/>
</dbReference>
<dbReference type="Gene3D" id="1.10.3210.10">
    <property type="entry name" value="Hypothetical protein af1432"/>
    <property type="match status" value="1"/>
</dbReference>
<keyword evidence="7" id="KW-1185">Reference proteome</keyword>
<dbReference type="NCBIfam" id="TIGR00277">
    <property type="entry name" value="HDIG"/>
    <property type="match status" value="1"/>
</dbReference>
<dbReference type="InterPro" id="IPR006674">
    <property type="entry name" value="HD_domain"/>
</dbReference>
<organism evidence="6 7">
    <name type="scientific">Humidesulfovibrio mexicanus</name>
    <dbReference type="NCBI Taxonomy" id="147047"/>
    <lineage>
        <taxon>Bacteria</taxon>
        <taxon>Pseudomonadati</taxon>
        <taxon>Thermodesulfobacteriota</taxon>
        <taxon>Desulfovibrionia</taxon>
        <taxon>Desulfovibrionales</taxon>
        <taxon>Desulfovibrionaceae</taxon>
        <taxon>Humidesulfovibrio</taxon>
    </lineage>
</organism>
<dbReference type="GO" id="GO:0000160">
    <property type="term" value="P:phosphorelay signal transduction system"/>
    <property type="evidence" value="ECO:0007669"/>
    <property type="project" value="InterPro"/>
</dbReference>
<dbReference type="Pfam" id="PF00072">
    <property type="entry name" value="Response_reg"/>
    <property type="match status" value="1"/>
</dbReference>
<dbReference type="PROSITE" id="PS51831">
    <property type="entry name" value="HD"/>
    <property type="match status" value="1"/>
</dbReference>
<dbReference type="SMART" id="SM00471">
    <property type="entry name" value="HDc"/>
    <property type="match status" value="1"/>
</dbReference>
<dbReference type="CDD" id="cd00077">
    <property type="entry name" value="HDc"/>
    <property type="match status" value="1"/>
</dbReference>
<keyword evidence="1" id="KW-0597">Phosphoprotein</keyword>
<evidence type="ECO:0000256" key="1">
    <source>
        <dbReference type="PROSITE-ProRule" id="PRU00169"/>
    </source>
</evidence>
<dbReference type="PANTHER" id="PTHR45228:SF8">
    <property type="entry name" value="TWO-COMPONENT RESPONSE REGULATOR-RELATED"/>
    <property type="match status" value="1"/>
</dbReference>
<dbReference type="InterPro" id="IPR003607">
    <property type="entry name" value="HD/PDEase_dom"/>
</dbReference>
<dbReference type="SUPFAM" id="SSF52172">
    <property type="entry name" value="CheY-like"/>
    <property type="match status" value="1"/>
</dbReference>
<name>A0A239AT42_9BACT</name>
<dbReference type="AlphaFoldDB" id="A0A239AT42"/>
<protein>
    <submittedName>
        <fullName evidence="6">HDIG domain-containing protein</fullName>
    </submittedName>
</protein>
<dbReference type="InterPro" id="IPR006675">
    <property type="entry name" value="HDIG_dom"/>
</dbReference>
<dbReference type="SUPFAM" id="SSF109604">
    <property type="entry name" value="HD-domain/PDEase-like"/>
    <property type="match status" value="1"/>
</dbReference>
<dbReference type="Proteomes" id="UP000198324">
    <property type="component" value="Unassembled WGS sequence"/>
</dbReference>
<sequence length="360" mass="39941">MTQQHCPGDANGRDRVLLVDDDRNLLDSLRRVLGAEYELFTAEDGQEALGALAVCGPFTVIVADFKMPGMDGIELLSRVARANPDTVRILLTGHADLQTAIDAANKGSVYRFLTKPCPPELLRQSIDAAREHAHLLRDQRELFALKRCKVLLEGIVRGFSTLVEARDPYLAGHQQRVTALSLAMGREMGLTGAELETLRIAGLLHDIGKVYVPADFLNRPGILRQEELSVIQMHPEVGYDILKHLDEDWPVAVIIRQHHERMDGSGYPQGLDGRFIVKGARILAVADVVDAMCSHRPYRPSLGIAAALNEIEKNRGRLYDEQAADACLMLFRERAYRLKDGGESGRPDDVAPLYNGDEYD</sequence>
<accession>A0A239AT42</accession>
<dbReference type="RefSeq" id="WP_089274401.1">
    <property type="nucleotide sequence ID" value="NZ_FZOC01000004.1"/>
</dbReference>
<evidence type="ECO:0000259" key="3">
    <source>
        <dbReference type="PROSITE" id="PS50110"/>
    </source>
</evidence>
<dbReference type="CDD" id="cd17569">
    <property type="entry name" value="REC_HupR-like"/>
    <property type="match status" value="1"/>
</dbReference>
<evidence type="ECO:0000259" key="5">
    <source>
        <dbReference type="PROSITE" id="PS51832"/>
    </source>
</evidence>
<evidence type="ECO:0000256" key="2">
    <source>
        <dbReference type="SAM" id="MobiDB-lite"/>
    </source>
</evidence>
<dbReference type="Gene3D" id="3.40.50.2300">
    <property type="match status" value="1"/>
</dbReference>